<comment type="subcellular location">
    <subcellularLocation>
        <location evidence="1">Membrane</location>
        <topology evidence="1">Multi-pass membrane protein</topology>
    </subcellularLocation>
</comment>
<dbReference type="AlphaFoldDB" id="A0A8E2JTX7"/>
<keyword evidence="4 6" id="KW-0472">Membrane</keyword>
<proteinExistence type="inferred from homology"/>
<keyword evidence="9" id="KW-1185">Reference proteome</keyword>
<name>A0A8E2JTX7_9PEZI</name>
<keyword evidence="3 6" id="KW-1133">Transmembrane helix</keyword>
<dbReference type="InterPro" id="IPR052337">
    <property type="entry name" value="SAT4-like"/>
</dbReference>
<gene>
    <name evidence="8" type="ORF">AOQ84DRAFT_20133</name>
</gene>
<evidence type="ECO:0000256" key="1">
    <source>
        <dbReference type="ARBA" id="ARBA00004141"/>
    </source>
</evidence>
<sequence length="167" mass="18255">MATATPEEMANWPPPNYVNPETRANLALGWILTTMTSVLIFLAARLYSRATLKAGLGSDDWVIAAATAFSVPVSIMGCAATTFGLGYHIWDIKPGWVDTYAKVVVATDGLFPVSTSLTKISLCLSYLRLFPSKTNRIFCWTMIVYLSCWGIGVVFAVVFSCLRAMEP</sequence>
<organism evidence="8 9">
    <name type="scientific">Glonium stellatum</name>
    <dbReference type="NCBI Taxonomy" id="574774"/>
    <lineage>
        <taxon>Eukaryota</taxon>
        <taxon>Fungi</taxon>
        <taxon>Dikarya</taxon>
        <taxon>Ascomycota</taxon>
        <taxon>Pezizomycotina</taxon>
        <taxon>Dothideomycetes</taxon>
        <taxon>Pleosporomycetidae</taxon>
        <taxon>Gloniales</taxon>
        <taxon>Gloniaceae</taxon>
        <taxon>Glonium</taxon>
    </lineage>
</organism>
<protein>
    <recommendedName>
        <fullName evidence="7">Rhodopsin domain-containing protein</fullName>
    </recommendedName>
</protein>
<evidence type="ECO:0000313" key="8">
    <source>
        <dbReference type="EMBL" id="OCL09530.1"/>
    </source>
</evidence>
<feature type="domain" description="Rhodopsin" evidence="7">
    <location>
        <begin position="44"/>
        <end position="161"/>
    </location>
</feature>
<evidence type="ECO:0000256" key="5">
    <source>
        <dbReference type="ARBA" id="ARBA00038359"/>
    </source>
</evidence>
<keyword evidence="2 6" id="KW-0812">Transmembrane</keyword>
<evidence type="ECO:0000256" key="2">
    <source>
        <dbReference type="ARBA" id="ARBA00022692"/>
    </source>
</evidence>
<evidence type="ECO:0000256" key="3">
    <source>
        <dbReference type="ARBA" id="ARBA00022989"/>
    </source>
</evidence>
<feature type="transmembrane region" description="Helical" evidence="6">
    <location>
        <begin position="142"/>
        <end position="165"/>
    </location>
</feature>
<dbReference type="PANTHER" id="PTHR33048">
    <property type="entry name" value="PTH11-LIKE INTEGRAL MEMBRANE PROTEIN (AFU_ORTHOLOGUE AFUA_5G11245)"/>
    <property type="match status" value="1"/>
</dbReference>
<evidence type="ECO:0000259" key="7">
    <source>
        <dbReference type="Pfam" id="PF20684"/>
    </source>
</evidence>
<feature type="transmembrane region" description="Helical" evidence="6">
    <location>
        <begin position="60"/>
        <end position="90"/>
    </location>
</feature>
<dbReference type="PANTHER" id="PTHR33048:SF129">
    <property type="entry name" value="INTEGRAL MEMBRANE PROTEIN-RELATED"/>
    <property type="match status" value="1"/>
</dbReference>
<evidence type="ECO:0000256" key="6">
    <source>
        <dbReference type="SAM" id="Phobius"/>
    </source>
</evidence>
<dbReference type="InterPro" id="IPR049326">
    <property type="entry name" value="Rhodopsin_dom_fungi"/>
</dbReference>
<feature type="transmembrane region" description="Helical" evidence="6">
    <location>
        <begin position="27"/>
        <end position="48"/>
    </location>
</feature>
<dbReference type="Pfam" id="PF20684">
    <property type="entry name" value="Fung_rhodopsin"/>
    <property type="match status" value="1"/>
</dbReference>
<feature type="transmembrane region" description="Helical" evidence="6">
    <location>
        <begin position="110"/>
        <end position="130"/>
    </location>
</feature>
<accession>A0A8E2JTX7</accession>
<comment type="similarity">
    <text evidence="5">Belongs to the SAT4 family.</text>
</comment>
<reference evidence="8 9" key="1">
    <citation type="journal article" date="2016" name="Nat. Commun.">
        <title>Ectomycorrhizal ecology is imprinted in the genome of the dominant symbiotic fungus Cenococcum geophilum.</title>
        <authorList>
            <consortium name="DOE Joint Genome Institute"/>
            <person name="Peter M."/>
            <person name="Kohler A."/>
            <person name="Ohm R.A."/>
            <person name="Kuo A."/>
            <person name="Krutzmann J."/>
            <person name="Morin E."/>
            <person name="Arend M."/>
            <person name="Barry K.W."/>
            <person name="Binder M."/>
            <person name="Choi C."/>
            <person name="Clum A."/>
            <person name="Copeland A."/>
            <person name="Grisel N."/>
            <person name="Haridas S."/>
            <person name="Kipfer T."/>
            <person name="LaButti K."/>
            <person name="Lindquist E."/>
            <person name="Lipzen A."/>
            <person name="Maire R."/>
            <person name="Meier B."/>
            <person name="Mihaltcheva S."/>
            <person name="Molinier V."/>
            <person name="Murat C."/>
            <person name="Poggeler S."/>
            <person name="Quandt C.A."/>
            <person name="Sperisen C."/>
            <person name="Tritt A."/>
            <person name="Tisserant E."/>
            <person name="Crous P.W."/>
            <person name="Henrissat B."/>
            <person name="Nehls U."/>
            <person name="Egli S."/>
            <person name="Spatafora J.W."/>
            <person name="Grigoriev I.V."/>
            <person name="Martin F.M."/>
        </authorList>
    </citation>
    <scope>NUCLEOTIDE SEQUENCE [LARGE SCALE GENOMIC DNA]</scope>
    <source>
        <strain evidence="8 9">CBS 207.34</strain>
    </source>
</reference>
<dbReference type="OrthoDB" id="5401779at2759"/>
<evidence type="ECO:0000313" key="9">
    <source>
        <dbReference type="Proteomes" id="UP000250140"/>
    </source>
</evidence>
<dbReference type="Proteomes" id="UP000250140">
    <property type="component" value="Unassembled WGS sequence"/>
</dbReference>
<evidence type="ECO:0000256" key="4">
    <source>
        <dbReference type="ARBA" id="ARBA00023136"/>
    </source>
</evidence>
<dbReference type="GO" id="GO:0016020">
    <property type="term" value="C:membrane"/>
    <property type="evidence" value="ECO:0007669"/>
    <property type="project" value="UniProtKB-SubCell"/>
</dbReference>
<dbReference type="EMBL" id="KV749418">
    <property type="protein sequence ID" value="OCL09530.1"/>
    <property type="molecule type" value="Genomic_DNA"/>
</dbReference>